<dbReference type="Gene3D" id="1.10.260.40">
    <property type="entry name" value="lambda repressor-like DNA-binding domains"/>
    <property type="match status" value="1"/>
</dbReference>
<evidence type="ECO:0000256" key="2">
    <source>
        <dbReference type="ARBA" id="ARBA00023125"/>
    </source>
</evidence>
<dbReference type="Pfam" id="PF13377">
    <property type="entry name" value="Peripla_BP_3"/>
    <property type="match status" value="1"/>
</dbReference>
<comment type="caution">
    <text evidence="6">The sequence shown here is derived from an EMBL/GenBank/DDBJ whole genome shotgun (WGS) entry which is preliminary data.</text>
</comment>
<sequence length="370" mass="38962">MPDSPPPSRSRRPAPAGGGPQRATVQDVAEAAGVSTATVSRVLNGNYPVAAETRRKVERAVRSLGYVVNAHARALAGSFTRTVGIIVADVVDPFFAHIAHGVTRQAAEDGKLCLVCSTYGVLGGELDLIDVLNEQRAEAVVVVGGGAYDPVYSRRLAERAKALNRAGSWLILCGRPPLAAGVPTGVIDYDNAGGAFAVTEYLLGLGHRRILYLGGPEELSTHHLRLEGFRKAHAARGLPVDERLIQRGAFSRRFGYERTAQLLESGEAGGFTAVFGGNDNVAVGVLQAAREAGLQVPRDLSVVGYDDIPLASEVLPALTTVHLPLEQMGREAVRLAAVLRGEAEGSKDTRHLGTHLVIRDSTGAPSAPVG</sequence>
<organism evidence="6 7">
    <name type="scientific">Catenulispora subtropica</name>
    <dbReference type="NCBI Taxonomy" id="450798"/>
    <lineage>
        <taxon>Bacteria</taxon>
        <taxon>Bacillati</taxon>
        <taxon>Actinomycetota</taxon>
        <taxon>Actinomycetes</taxon>
        <taxon>Catenulisporales</taxon>
        <taxon>Catenulisporaceae</taxon>
        <taxon>Catenulispora</taxon>
    </lineage>
</organism>
<dbReference type="SUPFAM" id="SSF47413">
    <property type="entry name" value="lambda repressor-like DNA-binding domains"/>
    <property type="match status" value="1"/>
</dbReference>
<dbReference type="Proteomes" id="UP001499854">
    <property type="component" value="Unassembled WGS sequence"/>
</dbReference>
<keyword evidence="7" id="KW-1185">Reference proteome</keyword>
<dbReference type="InterPro" id="IPR046335">
    <property type="entry name" value="LacI/GalR-like_sensor"/>
</dbReference>
<evidence type="ECO:0000256" key="4">
    <source>
        <dbReference type="SAM" id="MobiDB-lite"/>
    </source>
</evidence>
<keyword evidence="3" id="KW-0804">Transcription</keyword>
<dbReference type="PANTHER" id="PTHR30146">
    <property type="entry name" value="LACI-RELATED TRANSCRIPTIONAL REPRESSOR"/>
    <property type="match status" value="1"/>
</dbReference>
<evidence type="ECO:0000256" key="1">
    <source>
        <dbReference type="ARBA" id="ARBA00023015"/>
    </source>
</evidence>
<dbReference type="Gene3D" id="3.40.50.2300">
    <property type="match status" value="2"/>
</dbReference>
<dbReference type="CDD" id="cd06267">
    <property type="entry name" value="PBP1_LacI_sugar_binding-like"/>
    <property type="match status" value="1"/>
</dbReference>
<feature type="region of interest" description="Disordered" evidence="4">
    <location>
        <begin position="1"/>
        <end position="23"/>
    </location>
</feature>
<feature type="domain" description="HTH lacI-type" evidence="5">
    <location>
        <begin position="23"/>
        <end position="77"/>
    </location>
</feature>
<accession>A0ABN2ST83</accession>
<dbReference type="EMBL" id="BAAAQM010000047">
    <property type="protein sequence ID" value="GAA1992095.1"/>
    <property type="molecule type" value="Genomic_DNA"/>
</dbReference>
<evidence type="ECO:0000313" key="6">
    <source>
        <dbReference type="EMBL" id="GAA1992095.1"/>
    </source>
</evidence>
<dbReference type="InterPro" id="IPR010982">
    <property type="entry name" value="Lambda_DNA-bd_dom_sf"/>
</dbReference>
<dbReference type="InterPro" id="IPR028082">
    <property type="entry name" value="Peripla_BP_I"/>
</dbReference>
<reference evidence="6 7" key="1">
    <citation type="journal article" date="2019" name="Int. J. Syst. Evol. Microbiol.">
        <title>The Global Catalogue of Microorganisms (GCM) 10K type strain sequencing project: providing services to taxonomists for standard genome sequencing and annotation.</title>
        <authorList>
            <consortium name="The Broad Institute Genomics Platform"/>
            <consortium name="The Broad Institute Genome Sequencing Center for Infectious Disease"/>
            <person name="Wu L."/>
            <person name="Ma J."/>
        </authorList>
    </citation>
    <scope>NUCLEOTIDE SEQUENCE [LARGE SCALE GENOMIC DNA]</scope>
    <source>
        <strain evidence="6 7">JCM 16013</strain>
    </source>
</reference>
<keyword evidence="1" id="KW-0805">Transcription regulation</keyword>
<dbReference type="GO" id="GO:0003677">
    <property type="term" value="F:DNA binding"/>
    <property type="evidence" value="ECO:0007669"/>
    <property type="project" value="UniProtKB-KW"/>
</dbReference>
<dbReference type="RefSeq" id="WP_344660948.1">
    <property type="nucleotide sequence ID" value="NZ_BAAAQM010000047.1"/>
</dbReference>
<dbReference type="CDD" id="cd01392">
    <property type="entry name" value="HTH_LacI"/>
    <property type="match status" value="1"/>
</dbReference>
<evidence type="ECO:0000256" key="3">
    <source>
        <dbReference type="ARBA" id="ARBA00023163"/>
    </source>
</evidence>
<proteinExistence type="predicted"/>
<evidence type="ECO:0000259" key="5">
    <source>
        <dbReference type="PROSITE" id="PS50932"/>
    </source>
</evidence>
<evidence type="ECO:0000313" key="7">
    <source>
        <dbReference type="Proteomes" id="UP001499854"/>
    </source>
</evidence>
<dbReference type="PANTHER" id="PTHR30146:SF153">
    <property type="entry name" value="LACTOSE OPERON REPRESSOR"/>
    <property type="match status" value="1"/>
</dbReference>
<dbReference type="Pfam" id="PF00356">
    <property type="entry name" value="LacI"/>
    <property type="match status" value="1"/>
</dbReference>
<keyword evidence="2 6" id="KW-0238">DNA-binding</keyword>
<name>A0ABN2ST83_9ACTN</name>
<gene>
    <name evidence="6" type="ORF">GCM10009838_64640</name>
</gene>
<dbReference type="SMART" id="SM00354">
    <property type="entry name" value="HTH_LACI"/>
    <property type="match status" value="1"/>
</dbReference>
<dbReference type="SUPFAM" id="SSF53822">
    <property type="entry name" value="Periplasmic binding protein-like I"/>
    <property type="match status" value="1"/>
</dbReference>
<dbReference type="PRINTS" id="PR00036">
    <property type="entry name" value="HTHLACI"/>
</dbReference>
<protein>
    <submittedName>
        <fullName evidence="6">LacI family DNA-binding transcriptional regulator</fullName>
    </submittedName>
</protein>
<dbReference type="PROSITE" id="PS00356">
    <property type="entry name" value="HTH_LACI_1"/>
    <property type="match status" value="1"/>
</dbReference>
<dbReference type="PROSITE" id="PS50932">
    <property type="entry name" value="HTH_LACI_2"/>
    <property type="match status" value="1"/>
</dbReference>
<dbReference type="InterPro" id="IPR000843">
    <property type="entry name" value="HTH_LacI"/>
</dbReference>